<keyword evidence="4 5" id="KW-0539">Nucleus</keyword>
<dbReference type="EMBL" id="LZYO01000087">
    <property type="protein sequence ID" value="ODH36714.1"/>
    <property type="molecule type" value="Genomic_DNA"/>
</dbReference>
<evidence type="ECO:0000256" key="7">
    <source>
        <dbReference type="SAM" id="MobiDB-lite"/>
    </source>
</evidence>
<evidence type="ECO:0000313" key="9">
    <source>
        <dbReference type="EMBL" id="ODH36714.1"/>
    </source>
</evidence>
<feature type="DNA-binding region" description="Homeobox" evidence="5">
    <location>
        <begin position="190"/>
        <end position="250"/>
    </location>
</feature>
<keyword evidence="3 5" id="KW-0371">Homeobox</keyword>
<evidence type="ECO:0000256" key="6">
    <source>
        <dbReference type="RuleBase" id="RU000682"/>
    </source>
</evidence>
<gene>
    <name evidence="9" type="ORF">ACO22_02726</name>
</gene>
<name>A0A1D2JHX5_PARBR</name>
<dbReference type="AlphaFoldDB" id="A0A1D2JHX5"/>
<evidence type="ECO:0000256" key="1">
    <source>
        <dbReference type="ARBA" id="ARBA00004123"/>
    </source>
</evidence>
<feature type="region of interest" description="Disordered" evidence="7">
    <location>
        <begin position="455"/>
        <end position="474"/>
    </location>
</feature>
<dbReference type="GO" id="GO:0000977">
    <property type="term" value="F:RNA polymerase II transcription regulatory region sequence-specific DNA binding"/>
    <property type="evidence" value="ECO:0007669"/>
    <property type="project" value="TreeGrafter"/>
</dbReference>
<feature type="domain" description="Homeobox" evidence="8">
    <location>
        <begin position="188"/>
        <end position="249"/>
    </location>
</feature>
<accession>A0A1D2JHX5</accession>
<evidence type="ECO:0000256" key="4">
    <source>
        <dbReference type="ARBA" id="ARBA00023242"/>
    </source>
</evidence>
<evidence type="ECO:0000259" key="8">
    <source>
        <dbReference type="PROSITE" id="PS50071"/>
    </source>
</evidence>
<dbReference type="Proteomes" id="UP000242814">
    <property type="component" value="Unassembled WGS sequence"/>
</dbReference>
<dbReference type="GO" id="GO:0005634">
    <property type="term" value="C:nucleus"/>
    <property type="evidence" value="ECO:0007669"/>
    <property type="project" value="UniProtKB-SubCell"/>
</dbReference>
<dbReference type="PANTHER" id="PTHR24208:SF166">
    <property type="entry name" value="LIM HOMEOBOX TRANSCRIPTION FACTOR 1 ALPHA, ISOFORM B"/>
    <property type="match status" value="1"/>
</dbReference>
<organism evidence="9 10">
    <name type="scientific">Paracoccidioides brasiliensis</name>
    <dbReference type="NCBI Taxonomy" id="121759"/>
    <lineage>
        <taxon>Eukaryota</taxon>
        <taxon>Fungi</taxon>
        <taxon>Dikarya</taxon>
        <taxon>Ascomycota</taxon>
        <taxon>Pezizomycotina</taxon>
        <taxon>Eurotiomycetes</taxon>
        <taxon>Eurotiomycetidae</taxon>
        <taxon>Onygenales</taxon>
        <taxon>Ajellomycetaceae</taxon>
        <taxon>Paracoccidioides</taxon>
    </lineage>
</organism>
<dbReference type="PANTHER" id="PTHR24208">
    <property type="entry name" value="LIM/HOMEOBOX PROTEIN LHX"/>
    <property type="match status" value="1"/>
</dbReference>
<dbReference type="InterPro" id="IPR050453">
    <property type="entry name" value="LIM_Homeobox_TF"/>
</dbReference>
<proteinExistence type="predicted"/>
<dbReference type="InterPro" id="IPR001356">
    <property type="entry name" value="HD"/>
</dbReference>
<dbReference type="PROSITE" id="PS50071">
    <property type="entry name" value="HOMEOBOX_2"/>
    <property type="match status" value="1"/>
</dbReference>
<evidence type="ECO:0000256" key="3">
    <source>
        <dbReference type="ARBA" id="ARBA00023155"/>
    </source>
</evidence>
<dbReference type="VEuPathDB" id="FungiDB:PABG_02746"/>
<dbReference type="SUPFAM" id="SSF46689">
    <property type="entry name" value="Homeodomain-like"/>
    <property type="match status" value="1"/>
</dbReference>
<reference evidence="9 10" key="1">
    <citation type="submission" date="2016-06" db="EMBL/GenBank/DDBJ databases">
        <authorList>
            <person name="Kjaerup R.B."/>
            <person name="Dalgaard T.S."/>
            <person name="Juul-Madsen H.R."/>
        </authorList>
    </citation>
    <scope>NUCLEOTIDE SEQUENCE [LARGE SCALE GENOMIC DNA]</scope>
    <source>
        <strain evidence="9 10">Pb300</strain>
    </source>
</reference>
<dbReference type="Gene3D" id="1.10.10.60">
    <property type="entry name" value="Homeodomain-like"/>
    <property type="match status" value="1"/>
</dbReference>
<dbReference type="VEuPathDB" id="FungiDB:PADG_01238"/>
<comment type="caution">
    <text evidence="9">The sequence shown here is derived from an EMBL/GenBank/DDBJ whole genome shotgun (WGS) entry which is preliminary data.</text>
</comment>
<dbReference type="CDD" id="cd00086">
    <property type="entry name" value="homeodomain"/>
    <property type="match status" value="1"/>
</dbReference>
<evidence type="ECO:0000313" key="10">
    <source>
        <dbReference type="Proteomes" id="UP000242814"/>
    </source>
</evidence>
<dbReference type="SMART" id="SM00389">
    <property type="entry name" value="HOX"/>
    <property type="match status" value="1"/>
</dbReference>
<feature type="compositionally biased region" description="Low complexity" evidence="7">
    <location>
        <begin position="464"/>
        <end position="473"/>
    </location>
</feature>
<evidence type="ECO:0000256" key="2">
    <source>
        <dbReference type="ARBA" id="ARBA00023125"/>
    </source>
</evidence>
<comment type="subcellular location">
    <subcellularLocation>
        <location evidence="1 5 6">Nucleus</location>
    </subcellularLocation>
</comment>
<protein>
    <recommendedName>
        <fullName evidence="8">Homeobox domain-containing protein</fullName>
    </recommendedName>
</protein>
<dbReference type="InterPro" id="IPR009057">
    <property type="entry name" value="Homeodomain-like_sf"/>
</dbReference>
<sequence>MFPVSIYTPFAGWCNQQLESRESVTRRFEQFSTVIKGCDCLGADIVGQGRICLKLKVPLDSSPIFEIKEDPAIDSKGDNEIETHNEMRGAEPEVCLTETEDMDANSEIYSAMPSVSKRLNSGIPLASNSGSAKFEAYDGIDEVGADWDNEIDVELDRNQLGPHGNHEERQLQAEEDNHLKTTAELLAEKRKMKRFRLTHNQTRFLMNEFTRQAHPDAAHRERLSKVIPGLSPRQVQVWFQNRRAKLKRLTSDDRERILKSRTLPDDFNIVQALHFSFVNKDQPSSSTTSPSQTFKFCQGADTYSPLIIDATRRTREEEYVAAPLNTTSVYGGYFSPSTLSPALLGPEPELFPSTTETNINPICTSISNPRTPASRCMNMLIRSNNFSNSYSRISHTHVPYLPLHETEARANAGLLGSPLRATISYAEATLDYGAPDASYTELDIHFGDQSYDSFMSQRSEESSSSKSLTGSQLGKREFSKALSARLRTAPAWFPAKIQLKTEIDKGNGP</sequence>
<dbReference type="GO" id="GO:0000981">
    <property type="term" value="F:DNA-binding transcription factor activity, RNA polymerase II-specific"/>
    <property type="evidence" value="ECO:0007669"/>
    <property type="project" value="TreeGrafter"/>
</dbReference>
<dbReference type="Pfam" id="PF00046">
    <property type="entry name" value="Homeodomain"/>
    <property type="match status" value="1"/>
</dbReference>
<evidence type="ECO:0000256" key="5">
    <source>
        <dbReference type="PROSITE-ProRule" id="PRU00108"/>
    </source>
</evidence>
<keyword evidence="2 5" id="KW-0238">DNA-binding</keyword>